<gene>
    <name evidence="1" type="primary">ORF4235</name>
</gene>
<dbReference type="AlphaFoldDB" id="A0A0B6XX92"/>
<organism evidence="1">
    <name type="scientific">Arion vulgaris</name>
    <dbReference type="NCBI Taxonomy" id="1028688"/>
    <lineage>
        <taxon>Eukaryota</taxon>
        <taxon>Metazoa</taxon>
        <taxon>Spiralia</taxon>
        <taxon>Lophotrochozoa</taxon>
        <taxon>Mollusca</taxon>
        <taxon>Gastropoda</taxon>
        <taxon>Heterobranchia</taxon>
        <taxon>Euthyneura</taxon>
        <taxon>Panpulmonata</taxon>
        <taxon>Eupulmonata</taxon>
        <taxon>Stylommatophora</taxon>
        <taxon>Helicina</taxon>
        <taxon>Arionoidea</taxon>
        <taxon>Arionidae</taxon>
        <taxon>Arion</taxon>
    </lineage>
</organism>
<dbReference type="EMBL" id="HACG01001644">
    <property type="protein sequence ID" value="CEK48509.1"/>
    <property type="molecule type" value="Transcribed_RNA"/>
</dbReference>
<reference evidence="1" key="1">
    <citation type="submission" date="2014-12" db="EMBL/GenBank/DDBJ databases">
        <title>Insight into the proteome of Arion vulgaris.</title>
        <authorList>
            <person name="Aradska J."/>
            <person name="Bulat T."/>
            <person name="Smidak R."/>
            <person name="Sarate P."/>
            <person name="Gangsoo J."/>
            <person name="Sialana F."/>
            <person name="Bilban M."/>
            <person name="Lubec G."/>
        </authorList>
    </citation>
    <scope>NUCLEOTIDE SEQUENCE</scope>
    <source>
        <tissue evidence="1">Skin</tissue>
    </source>
</reference>
<accession>A0A0B6XX92</accession>
<name>A0A0B6XX92_9EUPU</name>
<evidence type="ECO:0000313" key="1">
    <source>
        <dbReference type="EMBL" id="CEK48509.1"/>
    </source>
</evidence>
<sequence length="77" mass="8716">GRSQQQCVNSVAPARVPEQSGYNSHEVCIYRLQHMPTLCQEQEHKHLSRSAQIQLIACLKVTYTFFYLSTYCPSPGG</sequence>
<feature type="non-terminal residue" evidence="1">
    <location>
        <position position="1"/>
    </location>
</feature>
<proteinExistence type="predicted"/>
<protein>
    <submittedName>
        <fullName evidence="1">Uncharacterized protein</fullName>
    </submittedName>
</protein>